<keyword evidence="2 4" id="KW-0235">DNA replication</keyword>
<evidence type="ECO:0000313" key="6">
    <source>
        <dbReference type="Proteomes" id="UP000537862"/>
    </source>
</evidence>
<evidence type="ECO:0000313" key="5">
    <source>
        <dbReference type="EMBL" id="NOL52473.1"/>
    </source>
</evidence>
<comment type="subunit">
    <text evidence="4">Homodimer. Interacts with PriA and DnaT. Component of the replication restart primosome. Primosome assembly occurs via a 'hand-off' mechanism. PriA binds to replication forks, subsequently PriB then DnaT bind; DnaT then displaces ssDNA to generate the helicase loading substrate.</text>
</comment>
<proteinExistence type="inferred from homology"/>
<dbReference type="PROSITE" id="PS50935">
    <property type="entry name" value="SSB"/>
    <property type="match status" value="1"/>
</dbReference>
<dbReference type="SUPFAM" id="SSF50249">
    <property type="entry name" value="Nucleic acid-binding proteins"/>
    <property type="match status" value="1"/>
</dbReference>
<gene>
    <name evidence="4 5" type="primary">priB</name>
    <name evidence="5" type="ORF">HKX39_09880</name>
</gene>
<comment type="function">
    <text evidence="4">Involved in the restart of stalled replication forks, which reloads the replicative helicase on sites other than the origin of replication; the PriA-PriB pathway is the major replication restart pathway. During primosome assembly it facilitates complex formation between PriA and DnaT on DNA; stabilizes PriA on DNA. Stimulates the DNA unwinding activity of PriA helicase.</text>
</comment>
<dbReference type="AlphaFoldDB" id="A0A849P902"/>
<dbReference type="GO" id="GO:1990077">
    <property type="term" value="C:primosome complex"/>
    <property type="evidence" value="ECO:0007669"/>
    <property type="project" value="UniProtKB-UniRule"/>
</dbReference>
<dbReference type="EMBL" id="JABGBN010000009">
    <property type="protein sequence ID" value="NOL52473.1"/>
    <property type="molecule type" value="Genomic_DNA"/>
</dbReference>
<dbReference type="InterPro" id="IPR000424">
    <property type="entry name" value="Primosome_PriB/ssb"/>
</dbReference>
<keyword evidence="1 4" id="KW-0639">Primosome</keyword>
<evidence type="ECO:0000256" key="1">
    <source>
        <dbReference type="ARBA" id="ARBA00022515"/>
    </source>
</evidence>
<reference evidence="5 6" key="1">
    <citation type="submission" date="2020-05" db="EMBL/GenBank/DDBJ databases">
        <authorList>
            <person name="Niu N."/>
        </authorList>
    </citation>
    <scope>NUCLEOTIDE SEQUENCE [LARGE SCALE GENOMIC DNA]</scope>
    <source>
        <strain evidence="5 6">3340-03</strain>
    </source>
</reference>
<name>A0A849P902_9BURK</name>
<comment type="similarity">
    <text evidence="4">Belongs to the PriB family.</text>
</comment>
<dbReference type="InterPro" id="IPR012340">
    <property type="entry name" value="NA-bd_OB-fold"/>
</dbReference>
<organism evidence="5 6">
    <name type="scientific">Pelistega suis</name>
    <dbReference type="NCBI Taxonomy" id="1631957"/>
    <lineage>
        <taxon>Bacteria</taxon>
        <taxon>Pseudomonadati</taxon>
        <taxon>Pseudomonadota</taxon>
        <taxon>Betaproteobacteria</taxon>
        <taxon>Burkholderiales</taxon>
        <taxon>Alcaligenaceae</taxon>
        <taxon>Pelistega</taxon>
    </lineage>
</organism>
<dbReference type="GO" id="GO:0003697">
    <property type="term" value="F:single-stranded DNA binding"/>
    <property type="evidence" value="ECO:0007669"/>
    <property type="project" value="UniProtKB-UniRule"/>
</dbReference>
<evidence type="ECO:0000256" key="2">
    <source>
        <dbReference type="ARBA" id="ARBA00022705"/>
    </source>
</evidence>
<dbReference type="InterPro" id="IPR023646">
    <property type="entry name" value="Prisomal_replication_PriB"/>
</dbReference>
<sequence>MNQTYLQVRVVEIKPLRFTPAGIPVQELILEYCGEVIEAGYTRKVEFVIAGCAIGGIANQLQEVGLGTVIRVEGFLAPARKNSSKLVLHIQSVQFPRAPSSIVV</sequence>
<dbReference type="Gene3D" id="2.40.50.140">
    <property type="entry name" value="Nucleic acid-binding proteins"/>
    <property type="match status" value="1"/>
</dbReference>
<dbReference type="HAMAP" id="MF_00720">
    <property type="entry name" value="PriB"/>
    <property type="match status" value="1"/>
</dbReference>
<dbReference type="PIRSF" id="PIRSF003135">
    <property type="entry name" value="Primosomal_n"/>
    <property type="match status" value="1"/>
</dbReference>
<dbReference type="Proteomes" id="UP000537862">
    <property type="component" value="Unassembled WGS sequence"/>
</dbReference>
<dbReference type="RefSeq" id="WP_171681157.1">
    <property type="nucleotide sequence ID" value="NZ_JABGBN010000009.1"/>
</dbReference>
<dbReference type="NCBIfam" id="TIGR04418">
    <property type="entry name" value="PriB_gamma"/>
    <property type="match status" value="1"/>
</dbReference>
<comment type="caution">
    <text evidence="5">The sequence shown here is derived from an EMBL/GenBank/DDBJ whole genome shotgun (WGS) entry which is preliminary data.</text>
</comment>
<evidence type="ECO:0000256" key="3">
    <source>
        <dbReference type="ARBA" id="ARBA00023125"/>
    </source>
</evidence>
<keyword evidence="3 4" id="KW-0238">DNA-binding</keyword>
<accession>A0A849P902</accession>
<keyword evidence="6" id="KW-1185">Reference proteome</keyword>
<dbReference type="GO" id="GO:0006269">
    <property type="term" value="P:DNA replication, synthesis of primer"/>
    <property type="evidence" value="ECO:0007669"/>
    <property type="project" value="UniProtKB-KW"/>
</dbReference>
<evidence type="ECO:0000256" key="4">
    <source>
        <dbReference type="HAMAP-Rule" id="MF_00720"/>
    </source>
</evidence>
<dbReference type="Pfam" id="PF22657">
    <property type="entry name" value="SSB_1"/>
    <property type="match status" value="1"/>
</dbReference>
<protein>
    <recommendedName>
        <fullName evidence="4">Replication restart protein PriB</fullName>
    </recommendedName>
</protein>